<dbReference type="PANTHER" id="PTHR13393:SF0">
    <property type="entry name" value="RNA N6-ADENOSINE-METHYLTRANSFERASE METTL16"/>
    <property type="match status" value="1"/>
</dbReference>
<dbReference type="EMBL" id="CAADRA010005400">
    <property type="protein sequence ID" value="VFT89438.1"/>
    <property type="molecule type" value="Genomic_DNA"/>
</dbReference>
<dbReference type="EMBL" id="VJMH01005379">
    <property type="protein sequence ID" value="KAF0696669.1"/>
    <property type="molecule type" value="Genomic_DNA"/>
</dbReference>
<dbReference type="AlphaFoldDB" id="A0A485KWB8"/>
<evidence type="ECO:0000313" key="5">
    <source>
        <dbReference type="Proteomes" id="UP000332933"/>
    </source>
</evidence>
<dbReference type="OrthoDB" id="514248at2759"/>
<dbReference type="GO" id="GO:0070475">
    <property type="term" value="P:rRNA base methylation"/>
    <property type="evidence" value="ECO:0007669"/>
    <property type="project" value="TreeGrafter"/>
</dbReference>
<accession>A0A485KWB8</accession>
<keyword evidence="1" id="KW-0489">Methyltransferase</keyword>
<keyword evidence="2" id="KW-0808">Transferase</keyword>
<organism evidence="4 5">
    <name type="scientific">Aphanomyces stellatus</name>
    <dbReference type="NCBI Taxonomy" id="120398"/>
    <lineage>
        <taxon>Eukaryota</taxon>
        <taxon>Sar</taxon>
        <taxon>Stramenopiles</taxon>
        <taxon>Oomycota</taxon>
        <taxon>Saprolegniomycetes</taxon>
        <taxon>Saprolegniales</taxon>
        <taxon>Verrucalvaceae</taxon>
        <taxon>Aphanomyces</taxon>
    </lineage>
</organism>
<dbReference type="InterPro" id="IPR029063">
    <property type="entry name" value="SAM-dependent_MTases_sf"/>
</dbReference>
<dbReference type="Proteomes" id="UP000332933">
    <property type="component" value="Unassembled WGS sequence"/>
</dbReference>
<dbReference type="GO" id="GO:0005634">
    <property type="term" value="C:nucleus"/>
    <property type="evidence" value="ECO:0007669"/>
    <property type="project" value="TreeGrafter"/>
</dbReference>
<keyword evidence="5" id="KW-1185">Reference proteome</keyword>
<dbReference type="SUPFAM" id="SSF53335">
    <property type="entry name" value="S-adenosyl-L-methionine-dependent methyltransferases"/>
    <property type="match status" value="1"/>
</dbReference>
<reference evidence="4 5" key="1">
    <citation type="submission" date="2019-03" db="EMBL/GenBank/DDBJ databases">
        <authorList>
            <person name="Gaulin E."/>
            <person name="Dumas B."/>
        </authorList>
    </citation>
    <scope>NUCLEOTIDE SEQUENCE [LARGE SCALE GENOMIC DNA]</scope>
    <source>
        <strain evidence="4">CBS 568.67</strain>
    </source>
</reference>
<name>A0A485KWB8_9STRA</name>
<dbReference type="PANTHER" id="PTHR13393">
    <property type="entry name" value="SAM-DEPENDENT METHYLTRANSFERASE"/>
    <property type="match status" value="1"/>
</dbReference>
<protein>
    <submittedName>
        <fullName evidence="4">Aste57867_12587 protein</fullName>
    </submittedName>
</protein>
<evidence type="ECO:0000313" key="3">
    <source>
        <dbReference type="EMBL" id="KAF0696669.1"/>
    </source>
</evidence>
<dbReference type="InterPro" id="IPR010286">
    <property type="entry name" value="METTL16/RlmF"/>
</dbReference>
<evidence type="ECO:0000313" key="4">
    <source>
        <dbReference type="EMBL" id="VFT89438.1"/>
    </source>
</evidence>
<dbReference type="GO" id="GO:0008168">
    <property type="term" value="F:methyltransferase activity"/>
    <property type="evidence" value="ECO:0007669"/>
    <property type="project" value="UniProtKB-KW"/>
</dbReference>
<gene>
    <name evidence="4" type="primary">Aste57867_12587</name>
    <name evidence="3" type="ORF">As57867_012541</name>
    <name evidence="4" type="ORF">ASTE57867_12587</name>
</gene>
<proteinExistence type="predicted"/>
<sequence length="454" mass="50648">MRGEKRKRTPVLNDGIHPRNMYRTPPDFAALANQYTSLRPHVHISSKGAAVMQWSDPQAVKELTKALLHRDFGLTWDMPLNRLCPPLTNRLNYIHWIEDLILLSQPSYVSTIDSPIRGLDVGTGASCIYPLLGHALNQWHFVATDIDPASIECAATTIHANNLATAINLQLVDNSSSIFPPLSRPLLFTMCNPPFFDSIDEADTNPRTSCTGSALEMTTPGGEVAFIGRMIQESVALTTQVRWYTSLIGRKASLRPLLASLRAHGISNTRTTEFLQGRTTRWGIAWSFTDDGLATSDASYKVLGKRKEARRRQETAFRIPHLDQDPCGCASMVQVHARMLESPMLIHEMHVTIKREADDDDDAWNYKMTAADETKKVLWCGRAHVTSIGVDGFDISLAWQAGTARDLFWTFADKWKGVMLRSGRRWRKKAPVAIDDRVGEENRVAPEGSPLGAS</sequence>
<reference evidence="3" key="2">
    <citation type="submission" date="2019-06" db="EMBL/GenBank/DDBJ databases">
        <title>Genomics analysis of Aphanomyces spp. identifies a new class of oomycete effector associated with host adaptation.</title>
        <authorList>
            <person name="Gaulin E."/>
        </authorList>
    </citation>
    <scope>NUCLEOTIDE SEQUENCE</scope>
    <source>
        <strain evidence="3">CBS 578.67</strain>
    </source>
</reference>
<dbReference type="Pfam" id="PF05971">
    <property type="entry name" value="Methyltransf_10"/>
    <property type="match status" value="1"/>
</dbReference>
<dbReference type="Gene3D" id="3.40.50.150">
    <property type="entry name" value="Vaccinia Virus protein VP39"/>
    <property type="match status" value="1"/>
</dbReference>
<evidence type="ECO:0000256" key="1">
    <source>
        <dbReference type="ARBA" id="ARBA00022603"/>
    </source>
</evidence>
<evidence type="ECO:0000256" key="2">
    <source>
        <dbReference type="ARBA" id="ARBA00022679"/>
    </source>
</evidence>